<sequence>MTILVTGATGNVGRHLVEQLAAEGRPVRALTRDPAKARLPEGVEAVAGDFADLASLERALEGVTGLHLMTTFGPKNVTVPHSAQLASAALAAGVKRVTLLWNGYRGPVEESFAALNAVELHPGEFMSNALTWAEEIRAEGVVREAFGHIGHAPVHEGDIAAVAAVALTTDDVAGQRLPLTGPQTLNVPDQIGAINDAIGRDVRFEALNEDEGRLRMQALGYEEATIDYVLGWRENPPAWTTRPSDTVERVTGRPARTFAEWAQEHAEAFR</sequence>
<evidence type="ECO:0000313" key="2">
    <source>
        <dbReference type="EMBL" id="GAA1665957.1"/>
    </source>
</evidence>
<dbReference type="InterPro" id="IPR051604">
    <property type="entry name" value="Ergot_Alk_Oxidoreductase"/>
</dbReference>
<comment type="caution">
    <text evidence="2">The sequence shown here is derived from an EMBL/GenBank/DDBJ whole genome shotgun (WGS) entry which is preliminary data.</text>
</comment>
<dbReference type="PANTHER" id="PTHR43162">
    <property type="match status" value="1"/>
</dbReference>
<keyword evidence="3" id="KW-1185">Reference proteome</keyword>
<organism evidence="2 3">
    <name type="scientific">Glycomyces endophyticus</name>
    <dbReference type="NCBI Taxonomy" id="480996"/>
    <lineage>
        <taxon>Bacteria</taxon>
        <taxon>Bacillati</taxon>
        <taxon>Actinomycetota</taxon>
        <taxon>Actinomycetes</taxon>
        <taxon>Glycomycetales</taxon>
        <taxon>Glycomycetaceae</taxon>
        <taxon>Glycomyces</taxon>
    </lineage>
</organism>
<protein>
    <submittedName>
        <fullName evidence="2">NAD(P)H-binding protein</fullName>
    </submittedName>
</protein>
<accession>A0ABP4S407</accession>
<proteinExistence type="predicted"/>
<dbReference type="Gene3D" id="3.90.25.10">
    <property type="entry name" value="UDP-galactose 4-epimerase, domain 1"/>
    <property type="match status" value="1"/>
</dbReference>
<dbReference type="Gene3D" id="3.40.50.720">
    <property type="entry name" value="NAD(P)-binding Rossmann-like Domain"/>
    <property type="match status" value="1"/>
</dbReference>
<evidence type="ECO:0000259" key="1">
    <source>
        <dbReference type="Pfam" id="PF05368"/>
    </source>
</evidence>
<dbReference type="EMBL" id="BAAAQF010000004">
    <property type="protein sequence ID" value="GAA1665957.1"/>
    <property type="molecule type" value="Genomic_DNA"/>
</dbReference>
<evidence type="ECO:0000313" key="3">
    <source>
        <dbReference type="Proteomes" id="UP001499851"/>
    </source>
</evidence>
<dbReference type="InterPro" id="IPR036291">
    <property type="entry name" value="NAD(P)-bd_dom_sf"/>
</dbReference>
<dbReference type="RefSeq" id="WP_344482402.1">
    <property type="nucleotide sequence ID" value="NZ_BAAAQF010000004.1"/>
</dbReference>
<dbReference type="PANTHER" id="PTHR43162:SF1">
    <property type="entry name" value="PRESTALK A DIFFERENTIATION PROTEIN A"/>
    <property type="match status" value="1"/>
</dbReference>
<gene>
    <name evidence="2" type="ORF">GCM10009830_09480</name>
</gene>
<reference evidence="3" key="1">
    <citation type="journal article" date="2019" name="Int. J. Syst. Evol. Microbiol.">
        <title>The Global Catalogue of Microorganisms (GCM) 10K type strain sequencing project: providing services to taxonomists for standard genome sequencing and annotation.</title>
        <authorList>
            <consortium name="The Broad Institute Genomics Platform"/>
            <consortium name="The Broad Institute Genome Sequencing Center for Infectious Disease"/>
            <person name="Wu L."/>
            <person name="Ma J."/>
        </authorList>
    </citation>
    <scope>NUCLEOTIDE SEQUENCE [LARGE SCALE GENOMIC DNA]</scope>
    <source>
        <strain evidence="3">JCM 16001</strain>
    </source>
</reference>
<name>A0ABP4S407_9ACTN</name>
<dbReference type="Proteomes" id="UP001499851">
    <property type="component" value="Unassembled WGS sequence"/>
</dbReference>
<dbReference type="SUPFAM" id="SSF51735">
    <property type="entry name" value="NAD(P)-binding Rossmann-fold domains"/>
    <property type="match status" value="1"/>
</dbReference>
<dbReference type="InterPro" id="IPR008030">
    <property type="entry name" value="NmrA-like"/>
</dbReference>
<dbReference type="Pfam" id="PF05368">
    <property type="entry name" value="NmrA"/>
    <property type="match status" value="1"/>
</dbReference>
<feature type="domain" description="NmrA-like" evidence="1">
    <location>
        <begin position="2"/>
        <end position="109"/>
    </location>
</feature>